<evidence type="ECO:0000256" key="1">
    <source>
        <dbReference type="SAM" id="Phobius"/>
    </source>
</evidence>
<organism evidence="2 3">
    <name type="scientific">Acetobacter sacchari</name>
    <dbReference type="NCBI Taxonomy" id="2661687"/>
    <lineage>
        <taxon>Bacteria</taxon>
        <taxon>Pseudomonadati</taxon>
        <taxon>Pseudomonadota</taxon>
        <taxon>Alphaproteobacteria</taxon>
        <taxon>Acetobacterales</taxon>
        <taxon>Acetobacteraceae</taxon>
        <taxon>Acetobacter</taxon>
    </lineage>
</organism>
<keyword evidence="1" id="KW-0472">Membrane</keyword>
<reference evidence="2 3" key="1">
    <citation type="submission" date="2021-03" db="EMBL/GenBank/DDBJ databases">
        <title>The complete genome sequence of Acetobacter sacchari TBRC 11175.</title>
        <authorList>
            <person name="Charoenyingcharoen P."/>
            <person name="Yukphan P."/>
        </authorList>
    </citation>
    <scope>NUCLEOTIDE SEQUENCE [LARGE SCALE GENOMIC DNA]</scope>
    <source>
        <strain evidence="2 3">TBRC 11175</strain>
    </source>
</reference>
<protein>
    <recommendedName>
        <fullName evidence="4">DUF2809 domain-containing protein</fullName>
    </recommendedName>
</protein>
<evidence type="ECO:0000313" key="2">
    <source>
        <dbReference type="EMBL" id="MBO1359422.1"/>
    </source>
</evidence>
<dbReference type="Proteomes" id="UP000664771">
    <property type="component" value="Unassembled WGS sequence"/>
</dbReference>
<name>A0ABS3LU33_9PROT</name>
<evidence type="ECO:0008006" key="4">
    <source>
        <dbReference type="Google" id="ProtNLM"/>
    </source>
</evidence>
<sequence length="87" mass="9735">MIRRLALIALFIVVFLALDRLLLTNWTIGAYLTELGYSAPMEWLQHQLGLSGADDRHQFMTGLCDIVSVLVAIGAVVLASRHSRRRV</sequence>
<comment type="caution">
    <text evidence="2">The sequence shown here is derived from an EMBL/GenBank/DDBJ whole genome shotgun (WGS) entry which is preliminary data.</text>
</comment>
<keyword evidence="1" id="KW-0812">Transmembrane</keyword>
<keyword evidence="1" id="KW-1133">Transmembrane helix</keyword>
<feature type="transmembrane region" description="Helical" evidence="1">
    <location>
        <begin position="59"/>
        <end position="79"/>
    </location>
</feature>
<dbReference type="RefSeq" id="WP_207880498.1">
    <property type="nucleotide sequence ID" value="NZ_JAFVMF010000006.1"/>
</dbReference>
<accession>A0ABS3LU33</accession>
<dbReference type="EMBL" id="JAFVMF010000006">
    <property type="protein sequence ID" value="MBO1359422.1"/>
    <property type="molecule type" value="Genomic_DNA"/>
</dbReference>
<gene>
    <name evidence="2" type="ORF">J2D73_06380</name>
</gene>
<evidence type="ECO:0000313" key="3">
    <source>
        <dbReference type="Proteomes" id="UP000664771"/>
    </source>
</evidence>
<proteinExistence type="predicted"/>
<keyword evidence="3" id="KW-1185">Reference proteome</keyword>